<name>A0AAV3ZC54_9GAST</name>
<gene>
    <name evidence="1" type="ORF">PoB_001864500</name>
</gene>
<keyword evidence="2" id="KW-1185">Reference proteome</keyword>
<evidence type="ECO:0000313" key="2">
    <source>
        <dbReference type="Proteomes" id="UP000735302"/>
    </source>
</evidence>
<sequence>MGMLARATCLMLSSSLELFNRALHIGDNKKLASSTAFFSQLQDEVQTNVRAKKAAKEKKKKPVVDASKLML</sequence>
<accession>A0AAV3ZC54</accession>
<proteinExistence type="predicted"/>
<comment type="caution">
    <text evidence="1">The sequence shown here is derived from an EMBL/GenBank/DDBJ whole genome shotgun (WGS) entry which is preliminary data.</text>
</comment>
<organism evidence="1 2">
    <name type="scientific">Plakobranchus ocellatus</name>
    <dbReference type="NCBI Taxonomy" id="259542"/>
    <lineage>
        <taxon>Eukaryota</taxon>
        <taxon>Metazoa</taxon>
        <taxon>Spiralia</taxon>
        <taxon>Lophotrochozoa</taxon>
        <taxon>Mollusca</taxon>
        <taxon>Gastropoda</taxon>
        <taxon>Heterobranchia</taxon>
        <taxon>Euthyneura</taxon>
        <taxon>Panpulmonata</taxon>
        <taxon>Sacoglossa</taxon>
        <taxon>Placobranchoidea</taxon>
        <taxon>Plakobranchidae</taxon>
        <taxon>Plakobranchus</taxon>
    </lineage>
</organism>
<dbReference type="AlphaFoldDB" id="A0AAV3ZC54"/>
<dbReference type="EMBL" id="BLXT01002217">
    <property type="protein sequence ID" value="GFN92139.1"/>
    <property type="molecule type" value="Genomic_DNA"/>
</dbReference>
<evidence type="ECO:0000313" key="1">
    <source>
        <dbReference type="EMBL" id="GFN92139.1"/>
    </source>
</evidence>
<dbReference type="Proteomes" id="UP000735302">
    <property type="component" value="Unassembled WGS sequence"/>
</dbReference>
<protein>
    <submittedName>
        <fullName evidence="1">Uncharacterized protein</fullName>
    </submittedName>
</protein>
<reference evidence="1 2" key="1">
    <citation type="journal article" date="2021" name="Elife">
        <title>Chloroplast acquisition without the gene transfer in kleptoplastic sea slugs, Plakobranchus ocellatus.</title>
        <authorList>
            <person name="Maeda T."/>
            <person name="Takahashi S."/>
            <person name="Yoshida T."/>
            <person name="Shimamura S."/>
            <person name="Takaki Y."/>
            <person name="Nagai Y."/>
            <person name="Toyoda A."/>
            <person name="Suzuki Y."/>
            <person name="Arimoto A."/>
            <person name="Ishii H."/>
            <person name="Satoh N."/>
            <person name="Nishiyama T."/>
            <person name="Hasebe M."/>
            <person name="Maruyama T."/>
            <person name="Minagawa J."/>
            <person name="Obokata J."/>
            <person name="Shigenobu S."/>
        </authorList>
    </citation>
    <scope>NUCLEOTIDE SEQUENCE [LARGE SCALE GENOMIC DNA]</scope>
</reference>